<protein>
    <submittedName>
        <fullName evidence="12">ABC transporter ATP-binding protein</fullName>
    </submittedName>
</protein>
<dbReference type="InterPro" id="IPR011527">
    <property type="entry name" value="ABC1_TM_dom"/>
</dbReference>
<keyword evidence="8 9" id="KW-0472">Membrane</keyword>
<dbReference type="InterPro" id="IPR036640">
    <property type="entry name" value="ABC1_TM_sf"/>
</dbReference>
<dbReference type="GO" id="GO:0016887">
    <property type="term" value="F:ATP hydrolysis activity"/>
    <property type="evidence" value="ECO:0007669"/>
    <property type="project" value="InterPro"/>
</dbReference>
<dbReference type="GO" id="GO:0015421">
    <property type="term" value="F:ABC-type oligopeptide transporter activity"/>
    <property type="evidence" value="ECO:0007669"/>
    <property type="project" value="TreeGrafter"/>
</dbReference>
<dbReference type="SUPFAM" id="SSF52540">
    <property type="entry name" value="P-loop containing nucleoside triphosphate hydrolases"/>
    <property type="match status" value="1"/>
</dbReference>
<dbReference type="AlphaFoldDB" id="A0A5R9DSS2"/>
<dbReference type="PROSITE" id="PS50929">
    <property type="entry name" value="ABC_TM1F"/>
    <property type="match status" value="1"/>
</dbReference>
<comment type="caution">
    <text evidence="12">The sequence shown here is derived from an EMBL/GenBank/DDBJ whole genome shotgun (WGS) entry which is preliminary data.</text>
</comment>
<feature type="transmembrane region" description="Helical" evidence="9">
    <location>
        <begin position="150"/>
        <end position="167"/>
    </location>
</feature>
<keyword evidence="5" id="KW-0547">Nucleotide-binding</keyword>
<dbReference type="InterPro" id="IPR003593">
    <property type="entry name" value="AAA+_ATPase"/>
</dbReference>
<feature type="transmembrane region" description="Helical" evidence="9">
    <location>
        <begin position="12"/>
        <end position="33"/>
    </location>
</feature>
<feature type="transmembrane region" description="Helical" evidence="9">
    <location>
        <begin position="45"/>
        <end position="65"/>
    </location>
</feature>
<feature type="domain" description="ABC transmembrane type-1" evidence="11">
    <location>
        <begin position="11"/>
        <end position="291"/>
    </location>
</feature>
<gene>
    <name evidence="12" type="ORF">FEZ33_10510</name>
</gene>
<feature type="transmembrane region" description="Helical" evidence="9">
    <location>
        <begin position="228"/>
        <end position="253"/>
    </location>
</feature>
<dbReference type="FunFam" id="3.40.50.300:FF:000221">
    <property type="entry name" value="Multidrug ABC transporter ATP-binding protein"/>
    <property type="match status" value="1"/>
</dbReference>
<evidence type="ECO:0000313" key="13">
    <source>
        <dbReference type="Proteomes" id="UP000306420"/>
    </source>
</evidence>
<evidence type="ECO:0000256" key="9">
    <source>
        <dbReference type="SAM" id="Phobius"/>
    </source>
</evidence>
<dbReference type="Gene3D" id="3.40.50.300">
    <property type="entry name" value="P-loop containing nucleotide triphosphate hydrolases"/>
    <property type="match status" value="1"/>
</dbReference>
<dbReference type="GO" id="GO:0005886">
    <property type="term" value="C:plasma membrane"/>
    <property type="evidence" value="ECO:0007669"/>
    <property type="project" value="UniProtKB-SubCell"/>
</dbReference>
<comment type="subcellular location">
    <subcellularLocation>
        <location evidence="1">Cell membrane</location>
        <topology evidence="1">Multi-pass membrane protein</topology>
    </subcellularLocation>
</comment>
<dbReference type="InterPro" id="IPR027417">
    <property type="entry name" value="P-loop_NTPase"/>
</dbReference>
<evidence type="ECO:0000256" key="6">
    <source>
        <dbReference type="ARBA" id="ARBA00022840"/>
    </source>
</evidence>
<dbReference type="Gene3D" id="1.20.1560.10">
    <property type="entry name" value="ABC transporter type 1, transmembrane domain"/>
    <property type="match status" value="1"/>
</dbReference>
<dbReference type="GO" id="GO:0005524">
    <property type="term" value="F:ATP binding"/>
    <property type="evidence" value="ECO:0007669"/>
    <property type="project" value="UniProtKB-KW"/>
</dbReference>
<dbReference type="PANTHER" id="PTHR43394">
    <property type="entry name" value="ATP-DEPENDENT PERMEASE MDL1, MITOCHONDRIAL"/>
    <property type="match status" value="1"/>
</dbReference>
<organism evidence="12 13">
    <name type="scientific">Ruoffia tabacinasalis</name>
    <dbReference type="NCBI Taxonomy" id="87458"/>
    <lineage>
        <taxon>Bacteria</taxon>
        <taxon>Bacillati</taxon>
        <taxon>Bacillota</taxon>
        <taxon>Bacilli</taxon>
        <taxon>Lactobacillales</taxon>
        <taxon>Aerococcaceae</taxon>
        <taxon>Ruoffia</taxon>
    </lineage>
</organism>
<dbReference type="Pfam" id="PF00664">
    <property type="entry name" value="ABC_membrane"/>
    <property type="match status" value="1"/>
</dbReference>
<dbReference type="PANTHER" id="PTHR43394:SF1">
    <property type="entry name" value="ATP-BINDING CASSETTE SUB-FAMILY B MEMBER 10, MITOCHONDRIAL"/>
    <property type="match status" value="1"/>
</dbReference>
<feature type="transmembrane region" description="Helical" evidence="9">
    <location>
        <begin position="124"/>
        <end position="144"/>
    </location>
</feature>
<evidence type="ECO:0000256" key="1">
    <source>
        <dbReference type="ARBA" id="ARBA00004651"/>
    </source>
</evidence>
<evidence type="ECO:0000256" key="7">
    <source>
        <dbReference type="ARBA" id="ARBA00022989"/>
    </source>
</evidence>
<dbReference type="Proteomes" id="UP000306420">
    <property type="component" value="Unassembled WGS sequence"/>
</dbReference>
<dbReference type="SMART" id="SM00382">
    <property type="entry name" value="AAA"/>
    <property type="match status" value="1"/>
</dbReference>
<keyword evidence="2" id="KW-0813">Transport</keyword>
<evidence type="ECO:0000256" key="4">
    <source>
        <dbReference type="ARBA" id="ARBA00022692"/>
    </source>
</evidence>
<reference evidence="12 13" key="1">
    <citation type="submission" date="2019-05" db="EMBL/GenBank/DDBJ databases">
        <title>The metagenome of a microbial culture collection derived from dairy environment covers the genomic content of the human microbiome.</title>
        <authorList>
            <person name="Roder T."/>
            <person name="Wuthrich D."/>
            <person name="Sattari Z."/>
            <person name="Von Ah U."/>
            <person name="Bar C."/>
            <person name="Ronchi F."/>
            <person name="Macpherson A.J."/>
            <person name="Ganal-Vonarburg S.C."/>
            <person name="Bruggmann R."/>
            <person name="Vergeres G."/>
        </authorList>
    </citation>
    <scope>NUCLEOTIDE SEQUENCE [LARGE SCALE GENOMIC DNA]</scope>
    <source>
        <strain evidence="12 13">FAM 24227</strain>
    </source>
</reference>
<dbReference type="Pfam" id="PF00005">
    <property type="entry name" value="ABC_tran"/>
    <property type="match status" value="1"/>
</dbReference>
<evidence type="ECO:0000259" key="10">
    <source>
        <dbReference type="PROSITE" id="PS50893"/>
    </source>
</evidence>
<dbReference type="RefSeq" id="WP_138405342.1">
    <property type="nucleotide sequence ID" value="NZ_VBSP01000052.1"/>
</dbReference>
<dbReference type="PROSITE" id="PS50893">
    <property type="entry name" value="ABC_TRANSPORTER_2"/>
    <property type="match status" value="1"/>
</dbReference>
<dbReference type="SUPFAM" id="SSF90123">
    <property type="entry name" value="ABC transporter transmembrane region"/>
    <property type="match status" value="1"/>
</dbReference>
<keyword evidence="3" id="KW-1003">Cell membrane</keyword>
<dbReference type="CDD" id="cd18551">
    <property type="entry name" value="ABC_6TM_LmrA_like"/>
    <property type="match status" value="1"/>
</dbReference>
<keyword evidence="7 9" id="KW-1133">Transmembrane helix</keyword>
<evidence type="ECO:0000313" key="12">
    <source>
        <dbReference type="EMBL" id="TLQ39667.1"/>
    </source>
</evidence>
<feature type="transmembrane region" description="Helical" evidence="9">
    <location>
        <begin position="265"/>
        <end position="287"/>
    </location>
</feature>
<keyword evidence="4 9" id="KW-0812">Transmembrane</keyword>
<evidence type="ECO:0000259" key="11">
    <source>
        <dbReference type="PROSITE" id="PS50929"/>
    </source>
</evidence>
<keyword evidence="6 12" id="KW-0067">ATP-binding</keyword>
<dbReference type="InterPro" id="IPR003439">
    <property type="entry name" value="ABC_transporter-like_ATP-bd"/>
</dbReference>
<evidence type="ECO:0000256" key="3">
    <source>
        <dbReference type="ARBA" id="ARBA00022475"/>
    </source>
</evidence>
<dbReference type="InterPro" id="IPR039421">
    <property type="entry name" value="Type_1_exporter"/>
</dbReference>
<accession>A0A5R9DSS2</accession>
<proteinExistence type="predicted"/>
<dbReference type="EMBL" id="VBSP01000052">
    <property type="protein sequence ID" value="TLQ39667.1"/>
    <property type="molecule type" value="Genomic_DNA"/>
</dbReference>
<dbReference type="OrthoDB" id="9770415at2"/>
<name>A0A5R9DSS2_9LACT</name>
<evidence type="ECO:0000256" key="5">
    <source>
        <dbReference type="ARBA" id="ARBA00022741"/>
    </source>
</evidence>
<evidence type="ECO:0000256" key="8">
    <source>
        <dbReference type="ARBA" id="ARBA00023136"/>
    </source>
</evidence>
<evidence type="ECO:0000256" key="2">
    <source>
        <dbReference type="ARBA" id="ARBA00022448"/>
    </source>
</evidence>
<feature type="domain" description="ABC transporter" evidence="10">
    <location>
        <begin position="342"/>
        <end position="577"/>
    </location>
</feature>
<sequence>MKKRIIKATPILIISLIIIFLSSIVGVLIPISVSALVEEVRLINFLSPIVLTIILFILQAIMVAVGHTMMARDGDYQIKHMRNSFMNRLLHAPKAFFDLNSPSELANRIINDTNHIQQFITQSLPTFISSIVTVVGTLIALLFLDWQLTSILLISLPLVAIPLIPLTKLSSRYSIRQQNSLSRLSSLILEYLQNMSLIKSSVAEEFAYKEVQGYTEDLRHISSKNTTLYAVVQPIGLLLIFGSIALIFSYGGLRVNQGTLSVGTLISFLIYLFQLINPLGSFSGFFAQKGKMEGAIQKLSKIQDIEVENLDEGKLFNYGEINFIDVSFGYPKINTNSEELIVNMKSIYSDELNLMPILEGVSMTFKEGEKTAIVGPSGGGKSTILNLLMQFYPIKNGKIISKENEIDSFKLSDWRDNISIVSQDISILSGTIRENLVFGLDYSPSENQIQYAIRFAHLEETIAKLHDGLETVVGEAGSRLSGGQKQRIHIARAVLRDTPILLLDEATSNLDADAEYQINQSLQRLMGSKTTIVVAHRLSTIMDADNIYFIDNKKVTGSGTHSELLKTHASYARFVKEQLLSNE</sequence>